<comment type="caution">
    <text evidence="2">The sequence shown here is derived from an EMBL/GenBank/DDBJ whole genome shotgun (WGS) entry which is preliminary data.</text>
</comment>
<keyword evidence="1" id="KW-1133">Transmembrane helix</keyword>
<keyword evidence="1" id="KW-0472">Membrane</keyword>
<gene>
    <name evidence="2" type="ORF">TPR58_13195</name>
</gene>
<accession>A0ABV0BAD2</accession>
<evidence type="ECO:0000313" key="2">
    <source>
        <dbReference type="EMBL" id="MEN3748125.1"/>
    </source>
</evidence>
<organism evidence="2 3">
    <name type="scientific">Sphingomonas rustica</name>
    <dbReference type="NCBI Taxonomy" id="3103142"/>
    <lineage>
        <taxon>Bacteria</taxon>
        <taxon>Pseudomonadati</taxon>
        <taxon>Pseudomonadota</taxon>
        <taxon>Alphaproteobacteria</taxon>
        <taxon>Sphingomonadales</taxon>
        <taxon>Sphingomonadaceae</taxon>
        <taxon>Sphingomonas</taxon>
    </lineage>
</organism>
<evidence type="ECO:0000313" key="3">
    <source>
        <dbReference type="Proteomes" id="UP001427805"/>
    </source>
</evidence>
<name>A0ABV0BAD2_9SPHN</name>
<reference evidence="2 3" key="1">
    <citation type="submission" date="2024-05" db="EMBL/GenBank/DDBJ databases">
        <title>Sphingomonas sp. HF-S3 16S ribosomal RNA gene Genome sequencing and assembly.</title>
        <authorList>
            <person name="Lee H."/>
        </authorList>
    </citation>
    <scope>NUCLEOTIDE SEQUENCE [LARGE SCALE GENOMIC DNA]</scope>
    <source>
        <strain evidence="2 3">HF-S3</strain>
    </source>
</reference>
<protein>
    <submittedName>
        <fullName evidence="2">Uncharacterized protein</fullName>
    </submittedName>
</protein>
<feature type="transmembrane region" description="Helical" evidence="1">
    <location>
        <begin position="43"/>
        <end position="68"/>
    </location>
</feature>
<dbReference type="EMBL" id="JBDIZK010000007">
    <property type="protein sequence ID" value="MEN3748125.1"/>
    <property type="molecule type" value="Genomic_DNA"/>
</dbReference>
<keyword evidence="1" id="KW-0812">Transmembrane</keyword>
<sequence length="73" mass="7163">MSRGLILMAGLAGVAGTAGLTALVRPGAARRVLRLPARAETVYALRIGGMMALALGLLLGGFAATLTLSGAAA</sequence>
<proteinExistence type="predicted"/>
<dbReference type="Proteomes" id="UP001427805">
    <property type="component" value="Unassembled WGS sequence"/>
</dbReference>
<keyword evidence="3" id="KW-1185">Reference proteome</keyword>
<dbReference type="RefSeq" id="WP_346247139.1">
    <property type="nucleotide sequence ID" value="NZ_JBDIZK010000007.1"/>
</dbReference>
<evidence type="ECO:0000256" key="1">
    <source>
        <dbReference type="SAM" id="Phobius"/>
    </source>
</evidence>